<reference evidence="4" key="1">
    <citation type="submission" date="2020-02" db="EMBL/GenBank/DDBJ databases">
        <authorList>
            <person name="Meier V. D."/>
        </authorList>
    </citation>
    <scope>NUCLEOTIDE SEQUENCE</scope>
    <source>
        <strain evidence="4">AVDCRST_MAG74</strain>
    </source>
</reference>
<proteinExistence type="predicted"/>
<keyword evidence="2" id="KW-0732">Signal</keyword>
<sequence>MKKLFIPGTVFIFAVFAVFTAACSSTATSRTSDDSTVAATANNAPTEANSTTNVERAFKMDFKSEPGSIQAGQPATLAFTVKDKQGGVVKDLQIVHEKPMHLLVVSKDLAEFYHIHPEQSADGSYRVEHTFPNGGEYKLYADFTPKDAVQVVEQVDIKVSGAERAKVPLVADAKLEKTVDNLRVVMKPDGEIKAANELMLNFAAFDAASGKPATDLQNYLGELAHFVIISEDMKDFVHAHPMSKGEHDKSGKIDDHKADGHKHSTMEGAVTKPSASEVAAHTAFPRAGLYKVWAQFQRGGKVITVPFVVNSGGSQKADVKAANVPEGAIKITVSANGYEPTSIPVRKGETVKLAFYRADSDNCGGEVVFSKQNIKKKLPVGETVLIELTPEAAGDIAFTCGMEMYKGKLVVSEN</sequence>
<gene>
    <name evidence="4" type="ORF">AVDCRST_MAG74-289</name>
</gene>
<feature type="signal peptide" evidence="2">
    <location>
        <begin position="1"/>
        <end position="27"/>
    </location>
</feature>
<dbReference type="InterPro" id="IPR028096">
    <property type="entry name" value="EfeO_Cupredoxin"/>
</dbReference>
<dbReference type="Gene3D" id="2.60.40.420">
    <property type="entry name" value="Cupredoxins - blue copper proteins"/>
    <property type="match status" value="1"/>
</dbReference>
<evidence type="ECO:0000313" key="4">
    <source>
        <dbReference type="EMBL" id="CAA9379975.1"/>
    </source>
</evidence>
<name>A0A6J4N7M6_9BACT</name>
<dbReference type="EMBL" id="CADCUR010000023">
    <property type="protein sequence ID" value="CAA9379975.1"/>
    <property type="molecule type" value="Genomic_DNA"/>
</dbReference>
<dbReference type="SUPFAM" id="SSF49503">
    <property type="entry name" value="Cupredoxins"/>
    <property type="match status" value="1"/>
</dbReference>
<organism evidence="4">
    <name type="scientific">uncultured Pyrinomonadaceae bacterium</name>
    <dbReference type="NCBI Taxonomy" id="2283094"/>
    <lineage>
        <taxon>Bacteria</taxon>
        <taxon>Pseudomonadati</taxon>
        <taxon>Acidobacteriota</taxon>
        <taxon>Blastocatellia</taxon>
        <taxon>Blastocatellales</taxon>
        <taxon>Pyrinomonadaceae</taxon>
        <taxon>environmental samples</taxon>
    </lineage>
</organism>
<protein>
    <recommendedName>
        <fullName evidence="3">EfeO-type cupredoxin-like domain-containing protein</fullName>
    </recommendedName>
</protein>
<evidence type="ECO:0000259" key="3">
    <source>
        <dbReference type="Pfam" id="PF13473"/>
    </source>
</evidence>
<dbReference type="PROSITE" id="PS51257">
    <property type="entry name" value="PROKAR_LIPOPROTEIN"/>
    <property type="match status" value="1"/>
</dbReference>
<evidence type="ECO:0000256" key="2">
    <source>
        <dbReference type="SAM" id="SignalP"/>
    </source>
</evidence>
<dbReference type="Pfam" id="PF13473">
    <property type="entry name" value="Cupredoxin_1"/>
    <property type="match status" value="1"/>
</dbReference>
<accession>A0A6J4N7M6</accession>
<evidence type="ECO:0000256" key="1">
    <source>
        <dbReference type="SAM" id="MobiDB-lite"/>
    </source>
</evidence>
<feature type="region of interest" description="Disordered" evidence="1">
    <location>
        <begin position="28"/>
        <end position="52"/>
    </location>
</feature>
<dbReference type="AlphaFoldDB" id="A0A6J4N7M6"/>
<feature type="chain" id="PRO_5026974100" description="EfeO-type cupredoxin-like domain-containing protein" evidence="2">
    <location>
        <begin position="28"/>
        <end position="414"/>
    </location>
</feature>
<dbReference type="InterPro" id="IPR008972">
    <property type="entry name" value="Cupredoxin"/>
</dbReference>
<feature type="domain" description="EfeO-type cupredoxin-like" evidence="3">
    <location>
        <begin position="321"/>
        <end position="411"/>
    </location>
</feature>